<evidence type="ECO:0000256" key="3">
    <source>
        <dbReference type="ARBA" id="ARBA00023242"/>
    </source>
</evidence>
<dbReference type="Pfam" id="PF14500">
    <property type="entry name" value="MMS19_N"/>
    <property type="match status" value="1"/>
</dbReference>
<dbReference type="GO" id="GO:0051604">
    <property type="term" value="P:protein maturation"/>
    <property type="evidence" value="ECO:0007669"/>
    <property type="project" value="UniProtKB-UniRule"/>
</dbReference>
<dbReference type="InterPro" id="IPR029240">
    <property type="entry name" value="MMS19_N"/>
</dbReference>
<keyword evidence="2" id="KW-0677">Repeat</keyword>
<reference evidence="7" key="1">
    <citation type="submission" date="2020-03" db="EMBL/GenBank/DDBJ databases">
        <title>A mixture of massive structural variations and highly conserved coding sequences in Ustilaginoidea virens genome.</title>
        <authorList>
            <person name="Zhang K."/>
            <person name="Zhao Z."/>
            <person name="Zhang Z."/>
            <person name="Li Y."/>
            <person name="Hsiang T."/>
            <person name="Sun W."/>
        </authorList>
    </citation>
    <scope>NUCLEOTIDE SEQUENCE</scope>
    <source>
        <strain evidence="7">UV-8b</strain>
    </source>
</reference>
<comment type="similarity">
    <text evidence="4">Belongs to the MET18/MMS19 family.</text>
</comment>
<dbReference type="AlphaFoldDB" id="A0A8E5HVE2"/>
<evidence type="ECO:0000256" key="2">
    <source>
        <dbReference type="ARBA" id="ARBA00022737"/>
    </source>
</evidence>
<evidence type="ECO:0000259" key="6">
    <source>
        <dbReference type="Pfam" id="PF14500"/>
    </source>
</evidence>
<evidence type="ECO:0000313" key="7">
    <source>
        <dbReference type="EMBL" id="QUC22360.1"/>
    </source>
</evidence>
<accession>A0A8E5HVE2</accession>
<name>A0A8E5HVE2_USTVR</name>
<dbReference type="GO" id="GO:0097361">
    <property type="term" value="C:cytosolic [4Fe-4S] assembly targeting complex"/>
    <property type="evidence" value="ECO:0007669"/>
    <property type="project" value="UniProtKB-UniRule"/>
</dbReference>
<dbReference type="GO" id="GO:0006281">
    <property type="term" value="P:DNA repair"/>
    <property type="evidence" value="ECO:0007669"/>
    <property type="project" value="UniProtKB-UniRule"/>
</dbReference>
<dbReference type="PANTHER" id="PTHR12891:SF0">
    <property type="entry name" value="MMS19 NUCLEOTIDE EXCISION REPAIR PROTEIN HOMOLOG"/>
    <property type="match status" value="1"/>
</dbReference>
<dbReference type="InterPro" id="IPR024687">
    <property type="entry name" value="MMS19_C"/>
</dbReference>
<dbReference type="InterPro" id="IPR016024">
    <property type="entry name" value="ARM-type_fold"/>
</dbReference>
<evidence type="ECO:0000313" key="8">
    <source>
        <dbReference type="Proteomes" id="UP000027002"/>
    </source>
</evidence>
<dbReference type="PANTHER" id="PTHR12891">
    <property type="entry name" value="DNA REPAIR/TRANSCRIPTION PROTEIN MET18/MMS19"/>
    <property type="match status" value="1"/>
</dbReference>
<keyword evidence="8" id="KW-1185">Reference proteome</keyword>
<dbReference type="InterPro" id="IPR039920">
    <property type="entry name" value="MMS19"/>
</dbReference>
<dbReference type="Pfam" id="PF12460">
    <property type="entry name" value="MMS19_C"/>
    <property type="match status" value="1"/>
</dbReference>
<keyword evidence="4" id="KW-0234">DNA repair</keyword>
<organism evidence="7 8">
    <name type="scientific">Ustilaginoidea virens</name>
    <name type="common">Rice false smut fungus</name>
    <name type="synonym">Villosiclava virens</name>
    <dbReference type="NCBI Taxonomy" id="1159556"/>
    <lineage>
        <taxon>Eukaryota</taxon>
        <taxon>Fungi</taxon>
        <taxon>Dikarya</taxon>
        <taxon>Ascomycota</taxon>
        <taxon>Pezizomycotina</taxon>
        <taxon>Sordariomycetes</taxon>
        <taxon>Hypocreomycetidae</taxon>
        <taxon>Hypocreales</taxon>
        <taxon>Clavicipitaceae</taxon>
        <taxon>Ustilaginoidea</taxon>
    </lineage>
</organism>
<evidence type="ECO:0000259" key="5">
    <source>
        <dbReference type="Pfam" id="PF12460"/>
    </source>
</evidence>
<dbReference type="GO" id="GO:0005634">
    <property type="term" value="C:nucleus"/>
    <property type="evidence" value="ECO:0007669"/>
    <property type="project" value="UniProtKB-SubCell"/>
</dbReference>
<gene>
    <name evidence="7" type="ORF">UV8b_06601</name>
</gene>
<dbReference type="KEGG" id="uvi:66067378"/>
<comment type="function">
    <text evidence="4">Key component of the cytosolic iron-sulfur protein assembly (CIA) complex, a multiprotein complex that mediates the incorporation of iron-sulfur cluster into apoproteins specifically involved in DNA metabolism and genomic integrity. In the CIA complex, MMS19 acts as an adapter between early-acting CIA components and a subset of cellular target iron-sulfur proteins.</text>
</comment>
<dbReference type="GeneID" id="66067378"/>
<evidence type="ECO:0000256" key="1">
    <source>
        <dbReference type="ARBA" id="ARBA00004123"/>
    </source>
</evidence>
<protein>
    <recommendedName>
        <fullName evidence="4">MMS19 nucleotide excision repair protein</fullName>
    </recommendedName>
</protein>
<keyword evidence="3 4" id="KW-0539">Nucleus</keyword>
<dbReference type="Proteomes" id="UP000027002">
    <property type="component" value="Chromosome 5"/>
</dbReference>
<proteinExistence type="inferred from homology"/>
<comment type="subcellular location">
    <subcellularLocation>
        <location evidence="1 4">Nucleus</location>
    </subcellularLocation>
</comment>
<dbReference type="EMBL" id="CP072757">
    <property type="protein sequence ID" value="QUC22360.1"/>
    <property type="molecule type" value="Genomic_DNA"/>
</dbReference>
<keyword evidence="4" id="KW-0227">DNA damage</keyword>
<feature type="domain" description="MMS19 N-terminal" evidence="6">
    <location>
        <begin position="68"/>
        <end position="328"/>
    </location>
</feature>
<sequence>MADFRQLAVEFVLQDDKAESARIALRAAKEIETAATSSNPVARWVESVQPWMSANQDNDVMQDAGDTPDWTSRAKSLEFLSQTLFYLNLETLKPSQVNLLVAFFGSMFDVDHKAGILASANALSRIIAMKSFDPKSGHGIIEKISKLNDDFPRQLPQSRLAVYELMRSLIQNPAVVKDLRLRDGDDAPFMKGLVRLCGSERDPDCLMVWFDILRIFLSGYSPSAETLEEVYGAFKAYFPITLPRTAQSGVTPEELKLQLRKCFSSTHALASLTLPFLIGKLDQGDGVTVNVKVDILRTIKACLEEYQHSVESIAPYTNRIWTSLKYEVRNGEIEDSIWATLEVLKTLATRLTGDDLRDYTLTVTRDCVADLATPMYTTSAGRLLVGVLSASSTTFVLMVAPAVTHVKENLRHPKSPTHTLNLLKILRIILETRLLLTNEEMSEPDTGDFAAVDSIFTTLYEDVYKAPLASASKPDALDEDFRLSAEAVQGVGALIGQRKMRSLSAEAVSGQHLGLLISGSTCFEICEAMFAIATQSWHDEARRSGSDDLGNEATKALQRSIRAFPQGFHPLVVKGMSSLRHSIANLDRQSLETIQSLGPFLAYVGCSAVSDNAAETMKRFLELVHAFAAELFVAIGHKTSPKIWCFLVVGIHTAARHFNDACLEKDAAADQGEGEPSLADIGIKYPEIAALGSPGEVSSTAMPPSFGSIAEARSDALLICFHIAGLFYKQATRKGPVSSQLVLSDDFTASEPEYERQYLYLLSELAGFAVHEMNESQQALLEVEKPALNLFREMEVNTSATSWHWLTNSPLNVLSLGILGALRPSRVAKLYDMGVAQQIIFEDAPTESDSSPARRAILAVLANKYSIETLDSVMTDLERSLDDALRNLHTSDSPTHSLGLSLSLFALLGGLLRRHSGSRVQRILQILQTAPNNAAFGSRLARGLETIVAPQKLLTKESFAVVRLLWLQRVYIGLIKPMLEVAVGNDSTITDAPIRANFSIAVLLMIKHVGFSVWEEDAAKILRIAIVVAQNLGTGLYVLVALQAVKSILVESSDKVEAHIPGLIKICTSVFTGRTASFDGRPERLPTDAADVTDSLEVQAGCGKLALEIVGGLPRMFEPRHLLAYEPQVQRDLSTACGHKQEALVETNLREIFVRIALDRDMGLSRYAFMPP</sequence>
<feature type="domain" description="MMS19 C-terminal" evidence="5">
    <location>
        <begin position="756"/>
        <end position="1022"/>
    </location>
</feature>
<dbReference type="GO" id="GO:0016226">
    <property type="term" value="P:iron-sulfur cluster assembly"/>
    <property type="evidence" value="ECO:0007669"/>
    <property type="project" value="UniProtKB-UniRule"/>
</dbReference>
<dbReference type="SUPFAM" id="SSF48371">
    <property type="entry name" value="ARM repeat"/>
    <property type="match status" value="1"/>
</dbReference>
<evidence type="ECO:0000256" key="4">
    <source>
        <dbReference type="RuleBase" id="RU367072"/>
    </source>
</evidence>
<dbReference type="RefSeq" id="XP_043000033.1">
    <property type="nucleotide sequence ID" value="XM_043144098.1"/>
</dbReference>
<dbReference type="OrthoDB" id="342900at2759"/>